<reference evidence="6 7" key="1">
    <citation type="submission" date="2018-08" db="EMBL/GenBank/DDBJ databases">
        <title>Meiothermus cateniformans JCM 15151 genome sequencing project.</title>
        <authorList>
            <person name="Da Costa M.S."/>
            <person name="Albuquerque L."/>
            <person name="Raposo P."/>
            <person name="Froufe H.J.C."/>
            <person name="Barroso C.S."/>
            <person name="Egas C."/>
        </authorList>
    </citation>
    <scope>NUCLEOTIDE SEQUENCE [LARGE SCALE GENOMIC DNA]</scope>
    <source>
        <strain evidence="6 7">JCM 15151</strain>
    </source>
</reference>
<dbReference type="PROSITE" id="PS50932">
    <property type="entry name" value="HTH_LACI_2"/>
    <property type="match status" value="1"/>
</dbReference>
<dbReference type="InterPro" id="IPR046335">
    <property type="entry name" value="LacI/GalR-like_sensor"/>
</dbReference>
<feature type="domain" description="HTH lacI-type" evidence="5">
    <location>
        <begin position="5"/>
        <end position="59"/>
    </location>
</feature>
<dbReference type="SUPFAM" id="SSF47413">
    <property type="entry name" value="lambda repressor-like DNA-binding domains"/>
    <property type="match status" value="1"/>
</dbReference>
<evidence type="ECO:0000256" key="3">
    <source>
        <dbReference type="ARBA" id="ARBA00023125"/>
    </source>
</evidence>
<accession>A0A399E741</accession>
<dbReference type="AlphaFoldDB" id="A0A399E741"/>
<gene>
    <name evidence="6" type="primary">ccpA_3</name>
    <name evidence="6" type="ORF">Mcate_01171</name>
</gene>
<dbReference type="SMART" id="SM00354">
    <property type="entry name" value="HTH_LACI"/>
    <property type="match status" value="1"/>
</dbReference>
<keyword evidence="1" id="KW-0678">Repressor</keyword>
<dbReference type="CDD" id="cd06290">
    <property type="entry name" value="PBP1_LacI-like"/>
    <property type="match status" value="1"/>
</dbReference>
<dbReference type="Gene3D" id="1.10.260.40">
    <property type="entry name" value="lambda repressor-like DNA-binding domains"/>
    <property type="match status" value="1"/>
</dbReference>
<sequence length="342" mass="36999">MREAVTLSDVAREAGVSPSTVSRVINGTARVAASKREAVLRAIERLHYRPNILAKGLAQGRSLTIGVITQEISSPYYGEMLKGVEQALEGTTYHPIFASGHWRVDQEEAALKVLVSRQVDGLIVMDGSVPEERLQELAHTMPVVVVGRKIPGLQCLGIDNRQGAYEGVQHLIELGHRRIAHIAGPTSHPDAIERLEGYRAALEDAHIPFDPALVVVGDYMEQSGLLAVEALLARGALFTAIFAANDQMAYGANVALYRRGIRVPHDVSLVGFDDLPSSSYFTPPLTTVRQPGPAMGWEAARLILALLEGRDYTPKPLSTQLVVRESTALIRSSGALAAHLLT</sequence>
<dbReference type="PANTHER" id="PTHR30146">
    <property type="entry name" value="LACI-RELATED TRANSCRIPTIONAL REPRESSOR"/>
    <property type="match status" value="1"/>
</dbReference>
<dbReference type="InterPro" id="IPR000843">
    <property type="entry name" value="HTH_LacI"/>
</dbReference>
<evidence type="ECO:0000256" key="1">
    <source>
        <dbReference type="ARBA" id="ARBA00022491"/>
    </source>
</evidence>
<dbReference type="OrthoDB" id="9796186at2"/>
<name>A0A399E741_9DEIN</name>
<dbReference type="RefSeq" id="WP_027888511.1">
    <property type="nucleotide sequence ID" value="NZ_JBHSXZ010000022.1"/>
</dbReference>
<dbReference type="GO" id="GO:0000976">
    <property type="term" value="F:transcription cis-regulatory region binding"/>
    <property type="evidence" value="ECO:0007669"/>
    <property type="project" value="TreeGrafter"/>
</dbReference>
<proteinExistence type="predicted"/>
<dbReference type="CDD" id="cd01392">
    <property type="entry name" value="HTH_LacI"/>
    <property type="match status" value="1"/>
</dbReference>
<keyword evidence="2" id="KW-0805">Transcription regulation</keyword>
<dbReference type="InterPro" id="IPR028082">
    <property type="entry name" value="Peripla_BP_I"/>
</dbReference>
<organism evidence="6 7">
    <name type="scientific">Meiothermus taiwanensis</name>
    <dbReference type="NCBI Taxonomy" id="172827"/>
    <lineage>
        <taxon>Bacteria</taxon>
        <taxon>Thermotogati</taxon>
        <taxon>Deinococcota</taxon>
        <taxon>Deinococci</taxon>
        <taxon>Thermales</taxon>
        <taxon>Thermaceae</taxon>
        <taxon>Meiothermus</taxon>
    </lineage>
</organism>
<keyword evidence="3" id="KW-0238">DNA-binding</keyword>
<dbReference type="Pfam" id="PF00356">
    <property type="entry name" value="LacI"/>
    <property type="match status" value="1"/>
</dbReference>
<evidence type="ECO:0000259" key="5">
    <source>
        <dbReference type="PROSITE" id="PS50932"/>
    </source>
</evidence>
<dbReference type="InterPro" id="IPR010982">
    <property type="entry name" value="Lambda_DNA-bd_dom_sf"/>
</dbReference>
<dbReference type="Pfam" id="PF13377">
    <property type="entry name" value="Peripla_BP_3"/>
    <property type="match status" value="1"/>
</dbReference>
<dbReference type="PANTHER" id="PTHR30146:SF148">
    <property type="entry name" value="HTH-TYPE TRANSCRIPTIONAL REPRESSOR PURR-RELATED"/>
    <property type="match status" value="1"/>
</dbReference>
<comment type="caution">
    <text evidence="6">The sequence shown here is derived from an EMBL/GenBank/DDBJ whole genome shotgun (WGS) entry which is preliminary data.</text>
</comment>
<evidence type="ECO:0000313" key="7">
    <source>
        <dbReference type="Proteomes" id="UP000266089"/>
    </source>
</evidence>
<dbReference type="EMBL" id="QWKX01000022">
    <property type="protein sequence ID" value="RIH77792.1"/>
    <property type="molecule type" value="Genomic_DNA"/>
</dbReference>
<protein>
    <submittedName>
        <fullName evidence="6">Catabolite control protein A</fullName>
    </submittedName>
</protein>
<evidence type="ECO:0000313" key="6">
    <source>
        <dbReference type="EMBL" id="RIH77792.1"/>
    </source>
</evidence>
<dbReference type="SUPFAM" id="SSF53822">
    <property type="entry name" value="Periplasmic binding protein-like I"/>
    <property type="match status" value="1"/>
</dbReference>
<dbReference type="PROSITE" id="PS00356">
    <property type="entry name" value="HTH_LACI_1"/>
    <property type="match status" value="1"/>
</dbReference>
<keyword evidence="4" id="KW-0804">Transcription</keyword>
<dbReference type="GO" id="GO:0003700">
    <property type="term" value="F:DNA-binding transcription factor activity"/>
    <property type="evidence" value="ECO:0007669"/>
    <property type="project" value="TreeGrafter"/>
</dbReference>
<dbReference type="Proteomes" id="UP000266089">
    <property type="component" value="Unassembled WGS sequence"/>
</dbReference>
<evidence type="ECO:0000256" key="4">
    <source>
        <dbReference type="ARBA" id="ARBA00023163"/>
    </source>
</evidence>
<dbReference type="PRINTS" id="PR00036">
    <property type="entry name" value="HTHLACI"/>
</dbReference>
<evidence type="ECO:0000256" key="2">
    <source>
        <dbReference type="ARBA" id="ARBA00023015"/>
    </source>
</evidence>
<dbReference type="Gene3D" id="3.40.50.2300">
    <property type="match status" value="2"/>
</dbReference>